<sequence length="158" mass="18350">MLTRSDRHCFFSQQQEHRRHVLMETKVKSAFISPDAKKILLTSENDVYFQWIPSHVDIHGNDLVDNLAKESSSHPIPSSSEITFLELFSRKKAQNEAERLVLPSHHWHKGRKPGRIFTNPTLIELRQEIGQYDWLASPRANDVVLCFRTEIITSDCLN</sequence>
<name>A0A4Y2SWC3_ARAVE</name>
<evidence type="ECO:0000313" key="1">
    <source>
        <dbReference type="EMBL" id="GBN92644.1"/>
    </source>
</evidence>
<gene>
    <name evidence="1" type="ORF">AVEN_226334_1</name>
</gene>
<organism evidence="1 2">
    <name type="scientific">Araneus ventricosus</name>
    <name type="common">Orbweaver spider</name>
    <name type="synonym">Epeira ventricosa</name>
    <dbReference type="NCBI Taxonomy" id="182803"/>
    <lineage>
        <taxon>Eukaryota</taxon>
        <taxon>Metazoa</taxon>
        <taxon>Ecdysozoa</taxon>
        <taxon>Arthropoda</taxon>
        <taxon>Chelicerata</taxon>
        <taxon>Arachnida</taxon>
        <taxon>Araneae</taxon>
        <taxon>Araneomorphae</taxon>
        <taxon>Entelegynae</taxon>
        <taxon>Araneoidea</taxon>
        <taxon>Araneidae</taxon>
        <taxon>Araneus</taxon>
    </lineage>
</organism>
<dbReference type="AlphaFoldDB" id="A0A4Y2SWC3"/>
<keyword evidence="2" id="KW-1185">Reference proteome</keyword>
<proteinExistence type="predicted"/>
<dbReference type="OrthoDB" id="6433690at2759"/>
<dbReference type="GO" id="GO:0003676">
    <property type="term" value="F:nucleic acid binding"/>
    <property type="evidence" value="ECO:0007669"/>
    <property type="project" value="InterPro"/>
</dbReference>
<accession>A0A4Y2SWC3</accession>
<dbReference type="Gene3D" id="3.30.420.10">
    <property type="entry name" value="Ribonuclease H-like superfamily/Ribonuclease H"/>
    <property type="match status" value="1"/>
</dbReference>
<dbReference type="SUPFAM" id="SSF53098">
    <property type="entry name" value="Ribonuclease H-like"/>
    <property type="match status" value="1"/>
</dbReference>
<dbReference type="InterPro" id="IPR012337">
    <property type="entry name" value="RNaseH-like_sf"/>
</dbReference>
<reference evidence="1 2" key="1">
    <citation type="journal article" date="2019" name="Sci. Rep.">
        <title>Orb-weaving spider Araneus ventricosus genome elucidates the spidroin gene catalogue.</title>
        <authorList>
            <person name="Kono N."/>
            <person name="Nakamura H."/>
            <person name="Ohtoshi R."/>
            <person name="Moran D.A.P."/>
            <person name="Shinohara A."/>
            <person name="Yoshida Y."/>
            <person name="Fujiwara M."/>
            <person name="Mori M."/>
            <person name="Tomita M."/>
            <person name="Arakawa K."/>
        </authorList>
    </citation>
    <scope>NUCLEOTIDE SEQUENCE [LARGE SCALE GENOMIC DNA]</scope>
</reference>
<comment type="caution">
    <text evidence="1">The sequence shown here is derived from an EMBL/GenBank/DDBJ whole genome shotgun (WGS) entry which is preliminary data.</text>
</comment>
<dbReference type="InterPro" id="IPR036397">
    <property type="entry name" value="RNaseH_sf"/>
</dbReference>
<dbReference type="EMBL" id="BGPR01024509">
    <property type="protein sequence ID" value="GBN92644.1"/>
    <property type="molecule type" value="Genomic_DNA"/>
</dbReference>
<evidence type="ECO:0000313" key="2">
    <source>
        <dbReference type="Proteomes" id="UP000499080"/>
    </source>
</evidence>
<protein>
    <submittedName>
        <fullName evidence="1">Uncharacterized protein</fullName>
    </submittedName>
</protein>
<dbReference type="Proteomes" id="UP000499080">
    <property type="component" value="Unassembled WGS sequence"/>
</dbReference>